<dbReference type="Proteomes" id="UP000593568">
    <property type="component" value="Unassembled WGS sequence"/>
</dbReference>
<dbReference type="InterPro" id="IPR030184">
    <property type="entry name" value="WAT1-related"/>
</dbReference>
<evidence type="ECO:0000259" key="7">
    <source>
        <dbReference type="Pfam" id="PF00892"/>
    </source>
</evidence>
<comment type="similarity">
    <text evidence="2">Belongs to the drug/metabolite transporter (DMT) superfamily. Plant drug/metabolite exporter (P-DME) (TC 2.A.7.4) family.</text>
</comment>
<accession>A0A7J9F653</accession>
<dbReference type="AlphaFoldDB" id="A0A7J9F653"/>
<gene>
    <name evidence="8" type="ORF">Gotri_004838</name>
</gene>
<feature type="transmembrane region" description="Helical" evidence="6">
    <location>
        <begin position="341"/>
        <end position="359"/>
    </location>
</feature>
<dbReference type="Pfam" id="PF00892">
    <property type="entry name" value="EamA"/>
    <property type="match status" value="1"/>
</dbReference>
<reference evidence="8 9" key="1">
    <citation type="journal article" date="2019" name="Genome Biol. Evol.">
        <title>Insights into the evolution of the New World diploid cottons (Gossypium, subgenus Houzingenia) based on genome sequencing.</title>
        <authorList>
            <person name="Grover C.E."/>
            <person name="Arick M.A. 2nd"/>
            <person name="Thrash A."/>
            <person name="Conover J.L."/>
            <person name="Sanders W.S."/>
            <person name="Peterson D.G."/>
            <person name="Frelichowski J.E."/>
            <person name="Scheffler J.A."/>
            <person name="Scheffler B.E."/>
            <person name="Wendel J.F."/>
        </authorList>
    </citation>
    <scope>NUCLEOTIDE SEQUENCE [LARGE SCALE GENOMIC DNA]</scope>
    <source>
        <strain evidence="8">8</strain>
        <tissue evidence="8">Leaf</tissue>
    </source>
</reference>
<proteinExistence type="inferred from homology"/>
<evidence type="ECO:0000256" key="6">
    <source>
        <dbReference type="SAM" id="Phobius"/>
    </source>
</evidence>
<protein>
    <recommendedName>
        <fullName evidence="7">EamA domain-containing protein</fullName>
    </recommendedName>
</protein>
<feature type="transmembrane region" description="Helical" evidence="6">
    <location>
        <begin position="14"/>
        <end position="33"/>
    </location>
</feature>
<evidence type="ECO:0000256" key="3">
    <source>
        <dbReference type="ARBA" id="ARBA00022692"/>
    </source>
</evidence>
<feature type="transmembrane region" description="Helical" evidence="6">
    <location>
        <begin position="219"/>
        <end position="239"/>
    </location>
</feature>
<organism evidence="8 9">
    <name type="scientific">Gossypium trilobum</name>
    <dbReference type="NCBI Taxonomy" id="34281"/>
    <lineage>
        <taxon>Eukaryota</taxon>
        <taxon>Viridiplantae</taxon>
        <taxon>Streptophyta</taxon>
        <taxon>Embryophyta</taxon>
        <taxon>Tracheophyta</taxon>
        <taxon>Spermatophyta</taxon>
        <taxon>Magnoliopsida</taxon>
        <taxon>eudicotyledons</taxon>
        <taxon>Gunneridae</taxon>
        <taxon>Pentapetalae</taxon>
        <taxon>rosids</taxon>
        <taxon>malvids</taxon>
        <taxon>Malvales</taxon>
        <taxon>Malvaceae</taxon>
        <taxon>Malvoideae</taxon>
        <taxon>Gossypium</taxon>
    </lineage>
</organism>
<keyword evidence="4 6" id="KW-1133">Transmembrane helix</keyword>
<keyword evidence="5 6" id="KW-0472">Membrane</keyword>
<evidence type="ECO:0000313" key="8">
    <source>
        <dbReference type="EMBL" id="MBA0780779.1"/>
    </source>
</evidence>
<dbReference type="InterPro" id="IPR037185">
    <property type="entry name" value="EmrE-like"/>
</dbReference>
<evidence type="ECO:0000256" key="5">
    <source>
        <dbReference type="ARBA" id="ARBA00023136"/>
    </source>
</evidence>
<evidence type="ECO:0000313" key="9">
    <source>
        <dbReference type="Proteomes" id="UP000593568"/>
    </source>
</evidence>
<feature type="domain" description="EamA" evidence="7">
    <location>
        <begin position="221"/>
        <end position="359"/>
    </location>
</feature>
<dbReference type="GO" id="GO:0016020">
    <property type="term" value="C:membrane"/>
    <property type="evidence" value="ECO:0007669"/>
    <property type="project" value="UniProtKB-SubCell"/>
</dbReference>
<dbReference type="GO" id="GO:0022857">
    <property type="term" value="F:transmembrane transporter activity"/>
    <property type="evidence" value="ECO:0007669"/>
    <property type="project" value="InterPro"/>
</dbReference>
<feature type="transmembrane region" description="Helical" evidence="6">
    <location>
        <begin position="284"/>
        <end position="303"/>
    </location>
</feature>
<feature type="transmembrane region" description="Helical" evidence="6">
    <location>
        <begin position="136"/>
        <end position="159"/>
    </location>
</feature>
<feature type="transmembrane region" description="Helical" evidence="6">
    <location>
        <begin position="315"/>
        <end position="335"/>
    </location>
</feature>
<keyword evidence="9" id="KW-1185">Reference proteome</keyword>
<feature type="transmembrane region" description="Helical" evidence="6">
    <location>
        <begin position="45"/>
        <end position="63"/>
    </location>
</feature>
<dbReference type="SUPFAM" id="SSF103481">
    <property type="entry name" value="Multidrug resistance efflux transporter EmrE"/>
    <property type="match status" value="1"/>
</dbReference>
<dbReference type="EMBL" id="JABEZW010000011">
    <property type="protein sequence ID" value="MBA0780779.1"/>
    <property type="molecule type" value="Genomic_DNA"/>
</dbReference>
<feature type="transmembrane region" description="Helical" evidence="6">
    <location>
        <begin position="171"/>
        <end position="189"/>
    </location>
</feature>
<evidence type="ECO:0000256" key="4">
    <source>
        <dbReference type="ARBA" id="ARBA00022989"/>
    </source>
</evidence>
<comment type="subcellular location">
    <subcellularLocation>
        <location evidence="1">Membrane</location>
        <topology evidence="1">Multi-pass membrane protein</topology>
    </subcellularLocation>
</comment>
<keyword evidence="3 6" id="KW-0812">Transmembrane</keyword>
<comment type="caution">
    <text evidence="8">The sequence shown here is derived from an EMBL/GenBank/DDBJ whole genome shotgun (WGS) entry which is preliminary data.</text>
</comment>
<evidence type="ECO:0000256" key="2">
    <source>
        <dbReference type="ARBA" id="ARBA00007635"/>
    </source>
</evidence>
<name>A0A7J9F653_9ROSI</name>
<evidence type="ECO:0000256" key="1">
    <source>
        <dbReference type="ARBA" id="ARBA00004141"/>
    </source>
</evidence>
<dbReference type="InterPro" id="IPR000620">
    <property type="entry name" value="EamA_dom"/>
</dbReference>
<sequence>MESWTQLFNHGKPFLAMILMQSSYAVMSIIAKYALNQGMSPHVLVAYRLAVAAVIITPFAIVLERSPFPSSVMLVILQFRVFLSPVFMNHGLVLLQENEAEDDIQYLYQDNADQLTRVMPVLDHNFFYTGMKYTTATFTTAMCNILPALTFALACIVKLERVEIGKVRSQAKVAGTAVAVGGAMIMTLIKGPILELPWTKGRNHYLGQHGASGAHKQDMVMGALLLLAGCCCWACFVISQARILKSYPAKLSLTALICIMGTFEGTILAFAVEWRNPSVWHIGFDSKLIASLYGGLVTAFALYAMGSVMKRRGPVFVSAFNPLSMVIVAILGSFFLAEDMYLGRVLGSIVIVIGLYLVLWGKSKDQPQSTPDIMVVRADQQMVIINGHIENPDPELIPVARASQQTATIKGNIKNPDPKFITIE</sequence>
<feature type="transmembrane region" description="Helical" evidence="6">
    <location>
        <begin position="251"/>
        <end position="272"/>
    </location>
</feature>
<dbReference type="PANTHER" id="PTHR31218">
    <property type="entry name" value="WAT1-RELATED PROTEIN"/>
    <property type="match status" value="1"/>
</dbReference>